<dbReference type="RefSeq" id="WP_167239264.1">
    <property type="nucleotide sequence ID" value="NZ_WHJF01000078.1"/>
</dbReference>
<sequence>MAALSQSQHRMPSWSEPDAASVLQVMTDEQRFFDAEQYTLADFDTLLETCQMVRQAALSYYLFDTGADTDTSNKNDASKIMAAKQEVLSRKLIKYQDETFSLLAFQQRCFGVHLTLLSELTKTRGSVKLSQTQLEGVAQVRLGVVQAFLGAVQMAVFTEVSAANRHKLFASMARMAPNYAQALDLQARGELRNYFRQLHTTLPQEFHIYLDDFEKAMASSSCTGLCLI</sequence>
<reference evidence="1 2" key="1">
    <citation type="submission" date="2019-10" db="EMBL/GenBank/DDBJ databases">
        <title>Taxonomy of Antarctic Massilia spp.: description of Massilia rubra sp. nov., Massilia aquatica sp. nov., Massilia mucilaginosa sp. nov., Massilia frigida sp. nov. isolated from streams, lakes and regoliths.</title>
        <authorList>
            <person name="Holochova P."/>
            <person name="Sedlacek I."/>
            <person name="Kralova S."/>
            <person name="Maslanova I."/>
            <person name="Busse H.-J."/>
            <person name="Stankova E."/>
            <person name="Vrbovska V."/>
            <person name="Kovarovic V."/>
            <person name="Bartak M."/>
            <person name="Svec P."/>
            <person name="Pantucek R."/>
        </authorList>
    </citation>
    <scope>NUCLEOTIDE SEQUENCE [LARGE SCALE GENOMIC DNA]</scope>
    <source>
        <strain evidence="1 2">CCM 8694</strain>
    </source>
</reference>
<evidence type="ECO:0000313" key="1">
    <source>
        <dbReference type="EMBL" id="NHZ65306.1"/>
    </source>
</evidence>
<evidence type="ECO:0000313" key="2">
    <source>
        <dbReference type="Proteomes" id="UP000610594"/>
    </source>
</evidence>
<organism evidence="1 2">
    <name type="scientific">Massilia genomosp. 1</name>
    <dbReference type="NCBI Taxonomy" id="2609280"/>
    <lineage>
        <taxon>Bacteria</taxon>
        <taxon>Pseudomonadati</taxon>
        <taxon>Pseudomonadota</taxon>
        <taxon>Betaproteobacteria</taxon>
        <taxon>Burkholderiales</taxon>
        <taxon>Oxalobacteraceae</taxon>
        <taxon>Telluria group</taxon>
        <taxon>Massilia</taxon>
    </lineage>
</organism>
<keyword evidence="2" id="KW-1185">Reference proteome</keyword>
<comment type="caution">
    <text evidence="1">The sequence shown here is derived from an EMBL/GenBank/DDBJ whole genome shotgun (WGS) entry which is preliminary data.</text>
</comment>
<gene>
    <name evidence="1" type="ORF">F1735_23905</name>
</gene>
<dbReference type="Proteomes" id="UP000610594">
    <property type="component" value="Unassembled WGS sequence"/>
</dbReference>
<dbReference type="EMBL" id="WHJF01000078">
    <property type="protein sequence ID" value="NHZ65306.1"/>
    <property type="molecule type" value="Genomic_DNA"/>
</dbReference>
<name>A0ABX0MSB2_9BURK</name>
<protein>
    <submittedName>
        <fullName evidence="1">Uncharacterized protein</fullName>
    </submittedName>
</protein>
<proteinExistence type="predicted"/>
<accession>A0ABX0MSB2</accession>